<dbReference type="GO" id="GO:0004708">
    <property type="term" value="F:MAP kinase kinase activity"/>
    <property type="evidence" value="ECO:0007669"/>
    <property type="project" value="UniProtKB-EC"/>
</dbReference>
<sequence>MAASSLEQKLSTLEAKLKQDNQEARSCSPSSENSPRHHNVPLGPRHILTLLQHHHQMQRSMERMEIDLKLAEIMKQTWYLTIGGQRYQAEISHSENLDEIGRWTCGWVWNMHFKKTGHIITVKQMCRSGKREKNKRILMDLEVVLKSHDCPYIVLCYGTGITNTDVLIAMKIMGTCAEKLKKRIHGPTTERILGKMTFEIVETIFYLKEKHGVIHCSVKPSNILLDDRRQIKMCNFDISG</sequence>
<dbReference type="GO" id="GO:0004674">
    <property type="term" value="F:protein serine/threonine kinase activity"/>
    <property type="evidence" value="ECO:0007669"/>
    <property type="project" value="UniProtKB-KW"/>
</dbReference>
<organism evidence="16 17">
    <name type="scientific">Pleurodeles waltl</name>
    <name type="common">Iberian ribbed newt</name>
    <dbReference type="NCBI Taxonomy" id="8319"/>
    <lineage>
        <taxon>Eukaryota</taxon>
        <taxon>Metazoa</taxon>
        <taxon>Chordata</taxon>
        <taxon>Craniata</taxon>
        <taxon>Vertebrata</taxon>
        <taxon>Euteleostomi</taxon>
        <taxon>Amphibia</taxon>
        <taxon>Batrachia</taxon>
        <taxon>Caudata</taxon>
        <taxon>Salamandroidea</taxon>
        <taxon>Salamandridae</taxon>
        <taxon>Pleurodelinae</taxon>
        <taxon>Pleurodeles</taxon>
    </lineage>
</organism>
<dbReference type="GO" id="GO:0006950">
    <property type="term" value="P:response to stress"/>
    <property type="evidence" value="ECO:0007669"/>
    <property type="project" value="UniProtKB-ARBA"/>
</dbReference>
<keyword evidence="7" id="KW-0829">Tyrosine-protein kinase</keyword>
<keyword evidence="5" id="KW-0418">Kinase</keyword>
<keyword evidence="1" id="KW-0723">Serine/threonine-protein kinase</keyword>
<evidence type="ECO:0000256" key="11">
    <source>
        <dbReference type="ARBA" id="ARBA00049014"/>
    </source>
</evidence>
<evidence type="ECO:0000256" key="8">
    <source>
        <dbReference type="ARBA" id="ARBA00039974"/>
    </source>
</evidence>
<evidence type="ECO:0000313" key="16">
    <source>
        <dbReference type="EMBL" id="KAJ1172413.1"/>
    </source>
</evidence>
<comment type="caution">
    <text evidence="16">The sequence shown here is derived from an EMBL/GenBank/DDBJ whole genome shotgun (WGS) entry which is preliminary data.</text>
</comment>
<protein>
    <recommendedName>
        <fullName evidence="8">Serine/threonine-protein kinase 4</fullName>
    </recommendedName>
</protein>
<dbReference type="InterPro" id="IPR000719">
    <property type="entry name" value="Prot_kinase_dom"/>
</dbReference>
<evidence type="ECO:0000256" key="10">
    <source>
        <dbReference type="ARBA" id="ARBA00048977"/>
    </source>
</evidence>
<gene>
    <name evidence="16" type="ORF">NDU88_004260</name>
</gene>
<proteinExistence type="predicted"/>
<feature type="compositionally biased region" description="Polar residues" evidence="14">
    <location>
        <begin position="1"/>
        <end position="11"/>
    </location>
</feature>
<evidence type="ECO:0000256" key="5">
    <source>
        <dbReference type="ARBA" id="ARBA00022777"/>
    </source>
</evidence>
<dbReference type="FunFam" id="3.30.200.20:FF:000040">
    <property type="entry name" value="Dual specificity mitogen-activated protein kinase kinase"/>
    <property type="match status" value="1"/>
</dbReference>
<evidence type="ECO:0000256" key="4">
    <source>
        <dbReference type="ARBA" id="ARBA00022741"/>
    </source>
</evidence>
<dbReference type="Pfam" id="PF00069">
    <property type="entry name" value="Pkinase"/>
    <property type="match status" value="1"/>
</dbReference>
<evidence type="ECO:0000259" key="15">
    <source>
        <dbReference type="PROSITE" id="PS50011"/>
    </source>
</evidence>
<dbReference type="Gene3D" id="1.10.510.10">
    <property type="entry name" value="Transferase(Phosphotransferase) domain 1"/>
    <property type="match status" value="1"/>
</dbReference>
<evidence type="ECO:0000256" key="7">
    <source>
        <dbReference type="ARBA" id="ARBA00023137"/>
    </source>
</evidence>
<feature type="region of interest" description="Disordered" evidence="14">
    <location>
        <begin position="1"/>
        <end position="42"/>
    </location>
</feature>
<keyword evidence="6" id="KW-0067">ATP-binding</keyword>
<evidence type="ECO:0000256" key="12">
    <source>
        <dbReference type="ARBA" id="ARBA00049299"/>
    </source>
</evidence>
<feature type="compositionally biased region" description="Polar residues" evidence="14">
    <location>
        <begin position="24"/>
        <end position="33"/>
    </location>
</feature>
<dbReference type="Gene3D" id="3.30.200.20">
    <property type="entry name" value="Phosphorylase Kinase, domain 1"/>
    <property type="match status" value="1"/>
</dbReference>
<evidence type="ECO:0000256" key="9">
    <source>
        <dbReference type="ARBA" id="ARBA00048659"/>
    </source>
</evidence>
<comment type="catalytic activity">
    <reaction evidence="9">
        <text>L-threonyl-[protein] + ATP = O-phospho-L-threonyl-[protein] + ADP + H(+)</text>
        <dbReference type="Rhea" id="RHEA:46608"/>
        <dbReference type="Rhea" id="RHEA-COMP:11060"/>
        <dbReference type="Rhea" id="RHEA-COMP:11605"/>
        <dbReference type="ChEBI" id="CHEBI:15378"/>
        <dbReference type="ChEBI" id="CHEBI:30013"/>
        <dbReference type="ChEBI" id="CHEBI:30616"/>
        <dbReference type="ChEBI" id="CHEBI:61977"/>
        <dbReference type="ChEBI" id="CHEBI:456216"/>
        <dbReference type="EC" id="2.7.11.1"/>
    </reaction>
    <physiologicalReaction direction="left-to-right" evidence="9">
        <dbReference type="Rhea" id="RHEA:46609"/>
    </physiologicalReaction>
</comment>
<dbReference type="InterPro" id="IPR011009">
    <property type="entry name" value="Kinase-like_dom_sf"/>
</dbReference>
<dbReference type="InterPro" id="IPR052468">
    <property type="entry name" value="Dual_spec_MAPK_kinase"/>
</dbReference>
<evidence type="ECO:0000313" key="17">
    <source>
        <dbReference type="Proteomes" id="UP001066276"/>
    </source>
</evidence>
<evidence type="ECO:0000256" key="13">
    <source>
        <dbReference type="ARBA" id="ARBA00051693"/>
    </source>
</evidence>
<dbReference type="Proteomes" id="UP001066276">
    <property type="component" value="Chromosome 4_1"/>
</dbReference>
<name>A0AAV7T7D0_PLEWA</name>
<dbReference type="GO" id="GO:0004713">
    <property type="term" value="F:protein tyrosine kinase activity"/>
    <property type="evidence" value="ECO:0007669"/>
    <property type="project" value="UniProtKB-KW"/>
</dbReference>
<comment type="catalytic activity">
    <reaction evidence="13">
        <text>L-tyrosyl-[protein] + ATP = O-phospho-L-tyrosyl-[protein] + ADP + H(+)</text>
        <dbReference type="Rhea" id="RHEA:10596"/>
        <dbReference type="Rhea" id="RHEA-COMP:10136"/>
        <dbReference type="Rhea" id="RHEA-COMP:20101"/>
        <dbReference type="ChEBI" id="CHEBI:15378"/>
        <dbReference type="ChEBI" id="CHEBI:30616"/>
        <dbReference type="ChEBI" id="CHEBI:46858"/>
        <dbReference type="ChEBI" id="CHEBI:61978"/>
        <dbReference type="ChEBI" id="CHEBI:456216"/>
        <dbReference type="EC" id="2.7.12.2"/>
    </reaction>
</comment>
<evidence type="ECO:0000256" key="2">
    <source>
        <dbReference type="ARBA" id="ARBA00022553"/>
    </source>
</evidence>
<dbReference type="PANTHER" id="PTHR47238">
    <property type="entry name" value="MITOGEN-ACTIVATED PROTEIN KINASE KINASE 5"/>
    <property type="match status" value="1"/>
</dbReference>
<dbReference type="GO" id="GO:1902531">
    <property type="term" value="P:regulation of intracellular signal transduction"/>
    <property type="evidence" value="ECO:0007669"/>
    <property type="project" value="UniProtKB-ARBA"/>
</dbReference>
<dbReference type="PANTHER" id="PTHR47238:SF2">
    <property type="entry name" value="DUAL SPECIFICITY MITOGEN-ACTIVATED PROTEIN KINASE KINASE HEMIPTEROUS"/>
    <property type="match status" value="1"/>
</dbReference>
<dbReference type="AlphaFoldDB" id="A0AAV7T7D0"/>
<accession>A0AAV7T7D0</accession>
<keyword evidence="2" id="KW-0597">Phosphoprotein</keyword>
<evidence type="ECO:0000256" key="6">
    <source>
        <dbReference type="ARBA" id="ARBA00022840"/>
    </source>
</evidence>
<evidence type="ECO:0000256" key="1">
    <source>
        <dbReference type="ARBA" id="ARBA00022527"/>
    </source>
</evidence>
<evidence type="ECO:0000256" key="14">
    <source>
        <dbReference type="SAM" id="MobiDB-lite"/>
    </source>
</evidence>
<keyword evidence="3" id="KW-0808">Transferase</keyword>
<dbReference type="GO" id="GO:0005524">
    <property type="term" value="F:ATP binding"/>
    <property type="evidence" value="ECO:0007669"/>
    <property type="project" value="UniProtKB-KW"/>
</dbReference>
<dbReference type="PROSITE" id="PS50011">
    <property type="entry name" value="PROTEIN_KINASE_DOM"/>
    <property type="match status" value="1"/>
</dbReference>
<comment type="catalytic activity">
    <reaction evidence="12">
        <text>L-threonyl-[protein] + ATP = O-phospho-L-threonyl-[protein] + ADP + H(+)</text>
        <dbReference type="Rhea" id="RHEA:46608"/>
        <dbReference type="Rhea" id="RHEA-COMP:11060"/>
        <dbReference type="Rhea" id="RHEA-COMP:11605"/>
        <dbReference type="ChEBI" id="CHEBI:15378"/>
        <dbReference type="ChEBI" id="CHEBI:30013"/>
        <dbReference type="ChEBI" id="CHEBI:30616"/>
        <dbReference type="ChEBI" id="CHEBI:61977"/>
        <dbReference type="ChEBI" id="CHEBI:456216"/>
        <dbReference type="EC" id="2.7.12.2"/>
    </reaction>
</comment>
<keyword evidence="17" id="KW-1185">Reference proteome</keyword>
<reference evidence="16" key="1">
    <citation type="journal article" date="2022" name="bioRxiv">
        <title>Sequencing and chromosome-scale assembly of the giantPleurodeles waltlgenome.</title>
        <authorList>
            <person name="Brown T."/>
            <person name="Elewa A."/>
            <person name="Iarovenko S."/>
            <person name="Subramanian E."/>
            <person name="Araus A.J."/>
            <person name="Petzold A."/>
            <person name="Susuki M."/>
            <person name="Suzuki K.-i.T."/>
            <person name="Hayashi T."/>
            <person name="Toyoda A."/>
            <person name="Oliveira C."/>
            <person name="Osipova E."/>
            <person name="Leigh N.D."/>
            <person name="Simon A."/>
            <person name="Yun M.H."/>
        </authorList>
    </citation>
    <scope>NUCLEOTIDE SEQUENCE</scope>
    <source>
        <strain evidence="16">20211129_DDA</strain>
        <tissue evidence="16">Liver</tissue>
    </source>
</reference>
<evidence type="ECO:0000256" key="3">
    <source>
        <dbReference type="ARBA" id="ARBA00022679"/>
    </source>
</evidence>
<comment type="catalytic activity">
    <reaction evidence="10">
        <text>L-seryl-[protein] + ATP = O-phospho-L-seryl-[protein] + ADP + H(+)</text>
        <dbReference type="Rhea" id="RHEA:17989"/>
        <dbReference type="Rhea" id="RHEA-COMP:9863"/>
        <dbReference type="Rhea" id="RHEA-COMP:11604"/>
        <dbReference type="ChEBI" id="CHEBI:15378"/>
        <dbReference type="ChEBI" id="CHEBI:29999"/>
        <dbReference type="ChEBI" id="CHEBI:30616"/>
        <dbReference type="ChEBI" id="CHEBI:83421"/>
        <dbReference type="ChEBI" id="CHEBI:456216"/>
        <dbReference type="EC" id="2.7.11.1"/>
    </reaction>
    <physiologicalReaction direction="left-to-right" evidence="10">
        <dbReference type="Rhea" id="RHEA:17990"/>
    </physiologicalReaction>
</comment>
<comment type="catalytic activity">
    <reaction evidence="11">
        <text>L-seryl-[protein] + ATP = O-phospho-L-seryl-[protein] + ADP + H(+)</text>
        <dbReference type="Rhea" id="RHEA:17989"/>
        <dbReference type="Rhea" id="RHEA-COMP:9863"/>
        <dbReference type="Rhea" id="RHEA-COMP:11604"/>
        <dbReference type="ChEBI" id="CHEBI:15378"/>
        <dbReference type="ChEBI" id="CHEBI:29999"/>
        <dbReference type="ChEBI" id="CHEBI:30616"/>
        <dbReference type="ChEBI" id="CHEBI:83421"/>
        <dbReference type="ChEBI" id="CHEBI:456216"/>
        <dbReference type="EC" id="2.7.12.2"/>
    </reaction>
</comment>
<keyword evidence="4" id="KW-0547">Nucleotide-binding</keyword>
<dbReference type="SUPFAM" id="SSF56112">
    <property type="entry name" value="Protein kinase-like (PK-like)"/>
    <property type="match status" value="1"/>
</dbReference>
<feature type="domain" description="Protein kinase" evidence="15">
    <location>
        <begin position="94"/>
        <end position="240"/>
    </location>
</feature>
<dbReference type="EMBL" id="JANPWB010000007">
    <property type="protein sequence ID" value="KAJ1172413.1"/>
    <property type="molecule type" value="Genomic_DNA"/>
</dbReference>